<protein>
    <submittedName>
        <fullName evidence="1">Uncharacterized protein</fullName>
    </submittedName>
</protein>
<sequence>MIHHRGFCHDVEALHFKVVALCVVFSLTTFGPCTMTGTQNLTGYDEYGSYKNDLSSGSEDVLVQVQTSVTNLNLENICRRADLFCFPSTLSGFFLDSRSTEANVSGFSGVKADDTVRVGTMQLMDPVDDDLRSSNRANFQLLDGNIVSCSLESKGTARDSDGEKDTSFVRIKSNHVNDFSSQNVQISHPLLDWGQKHVHFPSVAYLTVENRHKSSVLNVFQPYSTNTQFYPCNYSETNIRPGEIASLCFVFLPKRLGLSSAHLILQTSSGGFLVRAQGFAVQPPYMLQSSLGSSPWVISLSNPSQEVLHLKEVSAVMSFSSGNVSYLINGVCSMIDHTGSSEISVNEWLDVKIGQLSQPVMAIRPQKMWHVGANRNEPILEVEFPYRSQINVFGSFCVQLLNNASRDNLDTIIFEAEFGGKSGSYDLETRLSISLDVLMPCDANGTTGLSLLVENDGPELLTVVKISTVGENSESLQTKYVEGLILFPHTLTQVAMVTYTPNLHMNLNCKLVVHTNKSNAPSLEIPCSEIASLCSQSHSYARYEVLNNNNESRSSNVHVHPPSELKATEMTESDESVLGNWRSQATESGMSVLDDHKIVFPVVLIGTHHSKWIKVINPSDQPVAMQLLLNSGEIINECRESDEVIQTSSSYTLILNSHTTPSRHGFSIPRNALTEAYVHPHGKTVLGPIVFHPSGQCAWKSSALVRNNLSGVEWLSLSGSGGFVSLILHDGSDPVHTIEFKHNYDKPFMKVLFAKNTGDLPLKVNKITVSGTKCELDGFVVGNCKGFALQPGESQKIIISYHAEICAETVLRDLELGMVGGILVVPIKVSLPKLTLAICKRSLFWIKFKKFALAVLVCILLVFMGSSCMFSVIIRDGNLSETHSSVVCLKPDIANKVVASPSSPPSPPPSSTSELKSMAVESPKLANKVVASALLSPSSTLELKSMAVESPKSANKVVASALSSPSSPLELTRAVESPKPETLTVKTGKDKARRRKKKRSSGAGLTGYFDGLSSHSSNSTPSSPLSPVKCYTPKRSPELSPNKSLRARSPFSHDSSNSVLPVKEKPSASPKTTGLFAWAPGPEGKAVKPEENSGSDARFEYNIWDYHLQLRDSGLFEVGSVMPILAKDNFGSFFKISPQDLFTISLAETVWDWFLVTNESCNAGCIKGLEIMLCLLVPCEAKLVHYSEIADFSFIM</sequence>
<organism evidence="1 2">
    <name type="scientific">Smallanthus sonchifolius</name>
    <dbReference type="NCBI Taxonomy" id="185202"/>
    <lineage>
        <taxon>Eukaryota</taxon>
        <taxon>Viridiplantae</taxon>
        <taxon>Streptophyta</taxon>
        <taxon>Embryophyta</taxon>
        <taxon>Tracheophyta</taxon>
        <taxon>Spermatophyta</taxon>
        <taxon>Magnoliopsida</taxon>
        <taxon>eudicotyledons</taxon>
        <taxon>Gunneridae</taxon>
        <taxon>Pentapetalae</taxon>
        <taxon>asterids</taxon>
        <taxon>campanulids</taxon>
        <taxon>Asterales</taxon>
        <taxon>Asteraceae</taxon>
        <taxon>Asteroideae</taxon>
        <taxon>Heliantheae alliance</taxon>
        <taxon>Millerieae</taxon>
        <taxon>Smallanthus</taxon>
    </lineage>
</organism>
<comment type="caution">
    <text evidence="1">The sequence shown here is derived from an EMBL/GenBank/DDBJ whole genome shotgun (WGS) entry which is preliminary data.</text>
</comment>
<evidence type="ECO:0000313" key="1">
    <source>
        <dbReference type="EMBL" id="KAI3726271.1"/>
    </source>
</evidence>
<keyword evidence="2" id="KW-1185">Reference proteome</keyword>
<dbReference type="Proteomes" id="UP001056120">
    <property type="component" value="Linkage Group LG22"/>
</dbReference>
<dbReference type="EMBL" id="CM042039">
    <property type="protein sequence ID" value="KAI3726271.1"/>
    <property type="molecule type" value="Genomic_DNA"/>
</dbReference>
<accession>A0ACB9BW33</accession>
<evidence type="ECO:0000313" key="2">
    <source>
        <dbReference type="Proteomes" id="UP001056120"/>
    </source>
</evidence>
<reference evidence="1 2" key="2">
    <citation type="journal article" date="2022" name="Mol. Ecol. Resour.">
        <title>The genomes of chicory, endive, great burdock and yacon provide insights into Asteraceae paleo-polyploidization history and plant inulin production.</title>
        <authorList>
            <person name="Fan W."/>
            <person name="Wang S."/>
            <person name="Wang H."/>
            <person name="Wang A."/>
            <person name="Jiang F."/>
            <person name="Liu H."/>
            <person name="Zhao H."/>
            <person name="Xu D."/>
            <person name="Zhang Y."/>
        </authorList>
    </citation>
    <scope>NUCLEOTIDE SEQUENCE [LARGE SCALE GENOMIC DNA]</scope>
    <source>
        <strain evidence="2">cv. Yunnan</strain>
        <tissue evidence="1">Leaves</tissue>
    </source>
</reference>
<proteinExistence type="predicted"/>
<gene>
    <name evidence="1" type="ORF">L1987_66068</name>
</gene>
<name>A0ACB9BW33_9ASTR</name>
<reference evidence="2" key="1">
    <citation type="journal article" date="2022" name="Mol. Ecol. Resour.">
        <title>The genomes of chicory, endive, great burdock and yacon provide insights into Asteraceae palaeo-polyploidization history and plant inulin production.</title>
        <authorList>
            <person name="Fan W."/>
            <person name="Wang S."/>
            <person name="Wang H."/>
            <person name="Wang A."/>
            <person name="Jiang F."/>
            <person name="Liu H."/>
            <person name="Zhao H."/>
            <person name="Xu D."/>
            <person name="Zhang Y."/>
        </authorList>
    </citation>
    <scope>NUCLEOTIDE SEQUENCE [LARGE SCALE GENOMIC DNA]</scope>
    <source>
        <strain evidence="2">cv. Yunnan</strain>
    </source>
</reference>